<sequence>MPNLQLAGVDGNHTVNQQSADDTNSSFDALIDLLASDDIHDIAVADSHPSHSPHHTVQLRDTSGKLAFDKIRSMFATQNLGPDIIDNKSSNTRPDTHRDRVRAQYGNDIQDVCAFMPQDFTVDGPTRYLAEAVSPGPCRRQVNPLSGGGRDHA</sequence>
<accession>A0A9P6ZLR8</accession>
<feature type="region of interest" description="Disordered" evidence="1">
    <location>
        <begin position="1"/>
        <end position="22"/>
    </location>
</feature>
<name>A0A9P6ZLR8_9AGAM</name>
<organism evidence="2 3">
    <name type="scientific">Suillus placidus</name>
    <dbReference type="NCBI Taxonomy" id="48579"/>
    <lineage>
        <taxon>Eukaryota</taxon>
        <taxon>Fungi</taxon>
        <taxon>Dikarya</taxon>
        <taxon>Basidiomycota</taxon>
        <taxon>Agaricomycotina</taxon>
        <taxon>Agaricomycetes</taxon>
        <taxon>Agaricomycetidae</taxon>
        <taxon>Boletales</taxon>
        <taxon>Suillineae</taxon>
        <taxon>Suillaceae</taxon>
        <taxon>Suillus</taxon>
    </lineage>
</organism>
<reference evidence="2" key="1">
    <citation type="journal article" date="2020" name="New Phytol.">
        <title>Comparative genomics reveals dynamic genome evolution in host specialist ectomycorrhizal fungi.</title>
        <authorList>
            <person name="Lofgren L.A."/>
            <person name="Nguyen N.H."/>
            <person name="Vilgalys R."/>
            <person name="Ruytinx J."/>
            <person name="Liao H.L."/>
            <person name="Branco S."/>
            <person name="Kuo A."/>
            <person name="LaButti K."/>
            <person name="Lipzen A."/>
            <person name="Andreopoulos W."/>
            <person name="Pangilinan J."/>
            <person name="Riley R."/>
            <person name="Hundley H."/>
            <person name="Na H."/>
            <person name="Barry K."/>
            <person name="Grigoriev I.V."/>
            <person name="Stajich J.E."/>
            <person name="Kennedy P.G."/>
        </authorList>
    </citation>
    <scope>NUCLEOTIDE SEQUENCE</scope>
    <source>
        <strain evidence="2">DOB743</strain>
    </source>
</reference>
<comment type="caution">
    <text evidence="2">The sequence shown here is derived from an EMBL/GenBank/DDBJ whole genome shotgun (WGS) entry which is preliminary data.</text>
</comment>
<proteinExistence type="predicted"/>
<evidence type="ECO:0000256" key="1">
    <source>
        <dbReference type="SAM" id="MobiDB-lite"/>
    </source>
</evidence>
<gene>
    <name evidence="2" type="ORF">EV702DRAFT_701911</name>
</gene>
<protein>
    <submittedName>
        <fullName evidence="2">Uncharacterized protein</fullName>
    </submittedName>
</protein>
<evidence type="ECO:0000313" key="2">
    <source>
        <dbReference type="EMBL" id="KAG1769296.1"/>
    </source>
</evidence>
<evidence type="ECO:0000313" key="3">
    <source>
        <dbReference type="Proteomes" id="UP000714275"/>
    </source>
</evidence>
<dbReference type="Proteomes" id="UP000714275">
    <property type="component" value="Unassembled WGS sequence"/>
</dbReference>
<feature type="compositionally biased region" description="Polar residues" evidence="1">
    <location>
        <begin position="13"/>
        <end position="22"/>
    </location>
</feature>
<dbReference type="OrthoDB" id="3225650at2759"/>
<dbReference type="EMBL" id="JABBWD010000073">
    <property type="protein sequence ID" value="KAG1769296.1"/>
    <property type="molecule type" value="Genomic_DNA"/>
</dbReference>
<keyword evidence="3" id="KW-1185">Reference proteome</keyword>
<dbReference type="AlphaFoldDB" id="A0A9P6ZLR8"/>